<gene>
    <name evidence="10" type="primary">ORF94246</name>
    <name evidence="9" type="synonym">ORF94244</name>
</gene>
<keyword evidence="5" id="KW-0479">Metal-binding</keyword>
<evidence type="ECO:0000256" key="3">
    <source>
        <dbReference type="ARBA" id="ARBA00008843"/>
    </source>
</evidence>
<dbReference type="Pfam" id="PF04794">
    <property type="entry name" value="YdjC"/>
    <property type="match status" value="1"/>
</dbReference>
<keyword evidence="7" id="KW-0460">Magnesium</keyword>
<keyword evidence="6" id="KW-0378">Hydrolase</keyword>
<dbReference type="GO" id="GO:0046872">
    <property type="term" value="F:metal ion binding"/>
    <property type="evidence" value="ECO:0007669"/>
    <property type="project" value="UniProtKB-KW"/>
</dbReference>
<evidence type="ECO:0000256" key="5">
    <source>
        <dbReference type="ARBA" id="ARBA00022723"/>
    </source>
</evidence>
<proteinExistence type="inferred from homology"/>
<dbReference type="GO" id="GO:0005975">
    <property type="term" value="P:carbohydrate metabolic process"/>
    <property type="evidence" value="ECO:0007669"/>
    <property type="project" value="InterPro"/>
</dbReference>
<name>A0A0B7A2J5_9EUPU</name>
<organism evidence="10">
    <name type="scientific">Arion vulgaris</name>
    <dbReference type="NCBI Taxonomy" id="1028688"/>
    <lineage>
        <taxon>Eukaryota</taxon>
        <taxon>Metazoa</taxon>
        <taxon>Spiralia</taxon>
        <taxon>Lophotrochozoa</taxon>
        <taxon>Mollusca</taxon>
        <taxon>Gastropoda</taxon>
        <taxon>Heterobranchia</taxon>
        <taxon>Euthyneura</taxon>
        <taxon>Panpulmonata</taxon>
        <taxon>Eupulmonata</taxon>
        <taxon>Stylommatophora</taxon>
        <taxon>Helicina</taxon>
        <taxon>Arionoidea</taxon>
        <taxon>Arionidae</taxon>
        <taxon>Arion</taxon>
    </lineage>
</organism>
<evidence type="ECO:0000256" key="6">
    <source>
        <dbReference type="ARBA" id="ARBA00022801"/>
    </source>
</evidence>
<evidence type="ECO:0000313" key="9">
    <source>
        <dbReference type="EMBL" id="CEK75153.1"/>
    </source>
</evidence>
<evidence type="ECO:0000256" key="4">
    <source>
        <dbReference type="ARBA" id="ARBA00018477"/>
    </source>
</evidence>
<dbReference type="AlphaFoldDB" id="A0A0B7A2J5"/>
<dbReference type="GO" id="GO:0019213">
    <property type="term" value="F:deacetylase activity"/>
    <property type="evidence" value="ECO:0007669"/>
    <property type="project" value="TreeGrafter"/>
</dbReference>
<protein>
    <recommendedName>
        <fullName evidence="4">Carbohydrate deacetylase</fullName>
    </recommendedName>
</protein>
<comment type="similarity">
    <text evidence="3">Belongs to the YdjC deacetylase family.</text>
</comment>
<keyword evidence="8" id="KW-0119">Carbohydrate metabolism</keyword>
<dbReference type="Gene3D" id="3.20.20.370">
    <property type="entry name" value="Glycoside hydrolase/deacetylase"/>
    <property type="match status" value="1"/>
</dbReference>
<reference evidence="10" key="1">
    <citation type="submission" date="2014-12" db="EMBL/GenBank/DDBJ databases">
        <title>Insight into the proteome of Arion vulgaris.</title>
        <authorList>
            <person name="Aradska J."/>
            <person name="Bulat T."/>
            <person name="Smidak R."/>
            <person name="Sarate P."/>
            <person name="Gangsoo J."/>
            <person name="Sialana F."/>
            <person name="Bilban M."/>
            <person name="Lubec G."/>
        </authorList>
    </citation>
    <scope>NUCLEOTIDE SEQUENCE</scope>
    <source>
        <tissue evidence="10">Skin</tissue>
    </source>
</reference>
<dbReference type="EMBL" id="HACG01028288">
    <property type="protein sequence ID" value="CEK75153.1"/>
    <property type="molecule type" value="Transcribed_RNA"/>
</dbReference>
<sequence length="303" mass="33557">MKRCLVITGDDFGFSLERNKGVIEAFNNGAIKSASILLNCTGTDEAVSLLQSHGLCPGLHLNLTEGRPIGKTNYQTLTTADGVLKGKFGLRNDLAGGIIDLDEVKQEIEAQIQRYKELTGTLPIYVDGHQHIHIEPGVVDIFADALSSHNILITRYPIEINMKSKPWVNLEYVPLFSSMVVKAEEAKPIFDKHSIRTTDSFAGLSTMGADMTVERLQQIILEAFTDAELRIAAKSKDEHCDFVTCELMTHPGYPTSLEYGGFSWGSDAFGRSYDRVHEIKVLSSADMVKFYTENSIEVVSHQI</sequence>
<dbReference type="PANTHER" id="PTHR31609:SF1">
    <property type="entry name" value="CARBOHYDRATE DEACETYLASE"/>
    <property type="match status" value="1"/>
</dbReference>
<evidence type="ECO:0000256" key="1">
    <source>
        <dbReference type="ARBA" id="ARBA00001946"/>
    </source>
</evidence>
<evidence type="ECO:0000256" key="8">
    <source>
        <dbReference type="ARBA" id="ARBA00023277"/>
    </source>
</evidence>
<dbReference type="GO" id="GO:0016787">
    <property type="term" value="F:hydrolase activity"/>
    <property type="evidence" value="ECO:0007669"/>
    <property type="project" value="UniProtKB-KW"/>
</dbReference>
<dbReference type="SUPFAM" id="SSF88713">
    <property type="entry name" value="Glycoside hydrolase/deacetylase"/>
    <property type="match status" value="1"/>
</dbReference>
<evidence type="ECO:0000256" key="7">
    <source>
        <dbReference type="ARBA" id="ARBA00022842"/>
    </source>
</evidence>
<dbReference type="PANTHER" id="PTHR31609">
    <property type="entry name" value="YDJC DEACETYLASE FAMILY MEMBER"/>
    <property type="match status" value="1"/>
</dbReference>
<evidence type="ECO:0000256" key="2">
    <source>
        <dbReference type="ARBA" id="ARBA00003451"/>
    </source>
</evidence>
<dbReference type="EMBL" id="HACG01028289">
    <property type="protein sequence ID" value="CEK75154.1"/>
    <property type="molecule type" value="Transcribed_RNA"/>
</dbReference>
<accession>A0A0B7A2J5</accession>
<evidence type="ECO:0000313" key="10">
    <source>
        <dbReference type="EMBL" id="CEK75154.1"/>
    </source>
</evidence>
<comment type="cofactor">
    <cofactor evidence="1">
        <name>Mg(2+)</name>
        <dbReference type="ChEBI" id="CHEBI:18420"/>
    </cofactor>
</comment>
<comment type="function">
    <text evidence="2">Probably catalyzes the deacetylation of acetylated carbohydrates an important step in the degradation of oligosaccharides.</text>
</comment>
<dbReference type="InterPro" id="IPR011330">
    <property type="entry name" value="Glyco_hydro/deAcase_b/a-brl"/>
</dbReference>
<dbReference type="InterPro" id="IPR006879">
    <property type="entry name" value="YdjC-like"/>
</dbReference>